<gene>
    <name evidence="2" type="ORF">PVAG01_09499</name>
</gene>
<keyword evidence="1" id="KW-1133">Transmembrane helix</keyword>
<dbReference type="EMBL" id="JBFCZG010000008">
    <property type="protein sequence ID" value="KAL3419277.1"/>
    <property type="molecule type" value="Genomic_DNA"/>
</dbReference>
<evidence type="ECO:0000313" key="3">
    <source>
        <dbReference type="Proteomes" id="UP001629113"/>
    </source>
</evidence>
<organism evidence="2 3">
    <name type="scientific">Phlyctema vagabunda</name>
    <dbReference type="NCBI Taxonomy" id="108571"/>
    <lineage>
        <taxon>Eukaryota</taxon>
        <taxon>Fungi</taxon>
        <taxon>Dikarya</taxon>
        <taxon>Ascomycota</taxon>
        <taxon>Pezizomycotina</taxon>
        <taxon>Leotiomycetes</taxon>
        <taxon>Helotiales</taxon>
        <taxon>Dermateaceae</taxon>
        <taxon>Phlyctema</taxon>
    </lineage>
</organism>
<evidence type="ECO:0000313" key="2">
    <source>
        <dbReference type="EMBL" id="KAL3419277.1"/>
    </source>
</evidence>
<comment type="caution">
    <text evidence="2">The sequence shown here is derived from an EMBL/GenBank/DDBJ whole genome shotgun (WGS) entry which is preliminary data.</text>
</comment>
<feature type="transmembrane region" description="Helical" evidence="1">
    <location>
        <begin position="55"/>
        <end position="74"/>
    </location>
</feature>
<evidence type="ECO:0000256" key="1">
    <source>
        <dbReference type="SAM" id="Phobius"/>
    </source>
</evidence>
<name>A0ABR4P7P3_9HELO</name>
<feature type="transmembrane region" description="Helical" evidence="1">
    <location>
        <begin position="86"/>
        <end position="105"/>
    </location>
</feature>
<keyword evidence="1" id="KW-0472">Membrane</keyword>
<feature type="transmembrane region" description="Helical" evidence="1">
    <location>
        <begin position="111"/>
        <end position="134"/>
    </location>
</feature>
<keyword evidence="1" id="KW-0812">Transmembrane</keyword>
<reference evidence="2 3" key="1">
    <citation type="submission" date="2024-06" db="EMBL/GenBank/DDBJ databases">
        <title>Complete genome of Phlyctema vagabunda strain 19-DSS-EL-015.</title>
        <authorList>
            <person name="Fiorenzani C."/>
        </authorList>
    </citation>
    <scope>NUCLEOTIDE SEQUENCE [LARGE SCALE GENOMIC DNA]</scope>
    <source>
        <strain evidence="2 3">19-DSS-EL-015</strain>
    </source>
</reference>
<proteinExistence type="predicted"/>
<protein>
    <submittedName>
        <fullName evidence="2">Uncharacterized protein</fullName>
    </submittedName>
</protein>
<accession>A0ABR4P7P3</accession>
<dbReference type="Proteomes" id="UP001629113">
    <property type="component" value="Unassembled WGS sequence"/>
</dbReference>
<sequence>MFAGLRTSIVGVLGQENQRYMMNNVGTMKRIACGCMNGSAAFMPLLYPQSLGLRGMFYADLAVFSISLTAFCFLHMCDIVKNAPYALASATLLFILTATSSQTSLEQFTPYIPFSVAITLSATVHVIPGVLLAAQNIIHGGREQDIRLHDSTAPFARSNSPLSMRSLRRDSILGRYFESQPSDFLFSHMDHAWTHPTRTPGSGSEGTDIDLELGLVPPMEASVGGDETDLLL</sequence>
<keyword evidence="3" id="KW-1185">Reference proteome</keyword>